<dbReference type="InterPro" id="IPR001638">
    <property type="entry name" value="Solute-binding_3/MltF_N"/>
</dbReference>
<dbReference type="Gene3D" id="3.40.190.10">
    <property type="entry name" value="Periplasmic binding protein-like II"/>
    <property type="match status" value="2"/>
</dbReference>
<evidence type="ECO:0000313" key="2">
    <source>
        <dbReference type="EMBL" id="GAC16575.1"/>
    </source>
</evidence>
<feature type="domain" description="Solute-binding protein family 3/N-terminal" evidence="1">
    <location>
        <begin position="7"/>
        <end position="231"/>
    </location>
</feature>
<dbReference type="Pfam" id="PF00497">
    <property type="entry name" value="SBP_bac_3"/>
    <property type="match status" value="1"/>
</dbReference>
<dbReference type="SUPFAM" id="SSF53850">
    <property type="entry name" value="Periplasmic binding protein-like II"/>
    <property type="match status" value="1"/>
</dbReference>
<gene>
    <name evidence="2" type="ORF">GLIP_3964</name>
</gene>
<dbReference type="eggNOG" id="COG0834">
    <property type="taxonomic scope" value="Bacteria"/>
</dbReference>
<evidence type="ECO:0000313" key="3">
    <source>
        <dbReference type="Proteomes" id="UP000006334"/>
    </source>
</evidence>
<evidence type="ECO:0000259" key="1">
    <source>
        <dbReference type="Pfam" id="PF00497"/>
    </source>
</evidence>
<keyword evidence="3" id="KW-1185">Reference proteome</keyword>
<proteinExistence type="predicted"/>
<protein>
    <recommendedName>
        <fullName evidence="1">Solute-binding protein family 3/N-terminal domain-containing protein</fullName>
    </recommendedName>
</protein>
<dbReference type="STRING" id="1127673.GLIP_3964"/>
<organism evidence="2 3">
    <name type="scientific">Aliiglaciecola lipolytica E3</name>
    <dbReference type="NCBI Taxonomy" id="1127673"/>
    <lineage>
        <taxon>Bacteria</taxon>
        <taxon>Pseudomonadati</taxon>
        <taxon>Pseudomonadota</taxon>
        <taxon>Gammaproteobacteria</taxon>
        <taxon>Alteromonadales</taxon>
        <taxon>Alteromonadaceae</taxon>
        <taxon>Aliiglaciecola</taxon>
    </lineage>
</organism>
<accession>K6YZD3</accession>
<comment type="caution">
    <text evidence="2">The sequence shown here is derived from an EMBL/GenBank/DDBJ whole genome shotgun (WGS) entry which is preliminary data.</text>
</comment>
<name>K6YZD3_9ALTE</name>
<dbReference type="EMBL" id="BAEN01000076">
    <property type="protein sequence ID" value="GAC16575.1"/>
    <property type="molecule type" value="Genomic_DNA"/>
</dbReference>
<dbReference type="Proteomes" id="UP000006334">
    <property type="component" value="Unassembled WGS sequence"/>
</dbReference>
<dbReference type="AlphaFoldDB" id="K6YZD3"/>
<sequence>MYAKQKITVAYAEMLAPWVIADGDEGIIVEIFEAAMTPLGYEIEHVYLPYARRTKAFESGLVDVVSDMNENTIETHGLQGYFSDIAYSYENFAFSLRKNKFNFTQLSDLEHHSLLSWQDAAVHLGDEYAQMVNNNKRYGETYDQSNQVKMLFLERYEVVQMDAQIFNYYRKKLTESKNLDVTSKVDRFALFGASPNGFLFKSEKIRDEFNTQLKWLKDTGKYKKIFARYSGSAETEATN</sequence>
<reference evidence="2 3" key="1">
    <citation type="journal article" date="2017" name="Antonie Van Leeuwenhoek">
        <title>Rhizobium rhizosphaerae sp. nov., a novel species isolated from rice rhizosphere.</title>
        <authorList>
            <person name="Zhao J.J."/>
            <person name="Zhang J."/>
            <person name="Zhang R.J."/>
            <person name="Zhang C.W."/>
            <person name="Yin H.Q."/>
            <person name="Zhang X.X."/>
        </authorList>
    </citation>
    <scope>NUCLEOTIDE SEQUENCE [LARGE SCALE GENOMIC DNA]</scope>
    <source>
        <strain evidence="2 3">E3</strain>
    </source>
</reference>